<dbReference type="FunFam" id="2.170.270.10:FF:000046">
    <property type="entry name" value="SET-domain containing protein lysine methyltransferase family protein"/>
    <property type="match status" value="1"/>
</dbReference>
<dbReference type="Gene3D" id="2.170.270.10">
    <property type="entry name" value="SET domain"/>
    <property type="match status" value="1"/>
</dbReference>
<keyword evidence="10" id="KW-1185">Reference proteome</keyword>
<dbReference type="GO" id="GO:0005694">
    <property type="term" value="C:chromosome"/>
    <property type="evidence" value="ECO:0007669"/>
    <property type="project" value="UniProtKB-SubCell"/>
</dbReference>
<dbReference type="GO" id="GO:0008270">
    <property type="term" value="F:zinc ion binding"/>
    <property type="evidence" value="ECO:0007669"/>
    <property type="project" value="InterPro"/>
</dbReference>
<evidence type="ECO:0000256" key="5">
    <source>
        <dbReference type="ARBA" id="ARBA00022723"/>
    </source>
</evidence>
<feature type="domain" description="SET" evidence="8">
    <location>
        <begin position="240"/>
        <end position="373"/>
    </location>
</feature>
<accession>A0A7J7DI90</accession>
<sequence>MEINGGDDFSSGSNFDGDFGGCNNYNPLPYSGKQLIFPNSGKSVHPNQNISKIINGLSEKCLEEQPKGPSSSTMATQNNYPLHIGDITKGAESVQISLANDLDGFNELPKFFYIAENIVYKDAHVNFSLARISDDNCCSQCFGDCLASDLPCACACETRGVFAYTREGLLNEKFLDEYIEMIWEPKRKDYYYCEECPLERGKRRKKCEGHLCRKFIKECWSKCGCSKKCGNRIVQRGIRANLQVFKTYERKGWGVRSLHALKKGSFVCEYVGEIVTNLELHERNQRRAGKEHTYPVLLDADWNSERILKDEEALCLDATEFGNVARFINHRCHDSNLIEIPVEIETPDHHYYHLAFFTTRNVEAMEELTWDYGIRFDDKTHPVKAFKCKCGSPYCRDRKA</sequence>
<comment type="caution">
    <text evidence="9">The sequence shown here is derived from an EMBL/GenBank/DDBJ whole genome shotgun (WGS) entry which is preliminary data.</text>
</comment>
<dbReference type="PANTHER" id="PTHR46450:SF20">
    <property type="entry name" value="DOMAIN PROTEIN, PUTATIVE-RELATED"/>
    <property type="match status" value="1"/>
</dbReference>
<dbReference type="PROSITE" id="PS50280">
    <property type="entry name" value="SET"/>
    <property type="match status" value="1"/>
</dbReference>
<organism evidence="9 10">
    <name type="scientific">Tripterygium wilfordii</name>
    <name type="common">Thunder God vine</name>
    <dbReference type="NCBI Taxonomy" id="458696"/>
    <lineage>
        <taxon>Eukaryota</taxon>
        <taxon>Viridiplantae</taxon>
        <taxon>Streptophyta</taxon>
        <taxon>Embryophyta</taxon>
        <taxon>Tracheophyta</taxon>
        <taxon>Spermatophyta</taxon>
        <taxon>Magnoliopsida</taxon>
        <taxon>eudicotyledons</taxon>
        <taxon>Gunneridae</taxon>
        <taxon>Pentapetalae</taxon>
        <taxon>rosids</taxon>
        <taxon>fabids</taxon>
        <taxon>Celastrales</taxon>
        <taxon>Celastraceae</taxon>
        <taxon>Tripterygium</taxon>
    </lineage>
</organism>
<reference evidence="9 10" key="1">
    <citation type="journal article" date="2020" name="Nat. Commun.">
        <title>Genome of Tripterygium wilfordii and identification of cytochrome P450 involved in triptolide biosynthesis.</title>
        <authorList>
            <person name="Tu L."/>
            <person name="Su P."/>
            <person name="Zhang Z."/>
            <person name="Gao L."/>
            <person name="Wang J."/>
            <person name="Hu T."/>
            <person name="Zhou J."/>
            <person name="Zhang Y."/>
            <person name="Zhao Y."/>
            <person name="Liu Y."/>
            <person name="Song Y."/>
            <person name="Tong Y."/>
            <person name="Lu Y."/>
            <person name="Yang J."/>
            <person name="Xu C."/>
            <person name="Jia M."/>
            <person name="Peters R.J."/>
            <person name="Huang L."/>
            <person name="Gao W."/>
        </authorList>
    </citation>
    <scope>NUCLEOTIDE SEQUENCE [LARGE SCALE GENOMIC DNA]</scope>
    <source>
        <strain evidence="10">cv. XIE 37</strain>
        <tissue evidence="9">Leaf</tissue>
    </source>
</reference>
<dbReference type="Pfam" id="PF00856">
    <property type="entry name" value="SET"/>
    <property type="match status" value="1"/>
</dbReference>
<dbReference type="SUPFAM" id="SSF82199">
    <property type="entry name" value="SET domain"/>
    <property type="match status" value="1"/>
</dbReference>
<dbReference type="GO" id="GO:0042054">
    <property type="term" value="F:histone methyltransferase activity"/>
    <property type="evidence" value="ECO:0007669"/>
    <property type="project" value="InterPro"/>
</dbReference>
<dbReference type="InterPro" id="IPR046341">
    <property type="entry name" value="SET_dom_sf"/>
</dbReference>
<name>A0A7J7DI90_TRIWF</name>
<evidence type="ECO:0000256" key="1">
    <source>
        <dbReference type="ARBA" id="ARBA00004123"/>
    </source>
</evidence>
<evidence type="ECO:0000313" key="10">
    <source>
        <dbReference type="Proteomes" id="UP000593562"/>
    </source>
</evidence>
<dbReference type="SMART" id="SM00317">
    <property type="entry name" value="SET"/>
    <property type="match status" value="1"/>
</dbReference>
<gene>
    <name evidence="9" type="ORF">HS088_TW07G01369</name>
</gene>
<dbReference type="OrthoDB" id="308383at2759"/>
<keyword evidence="3" id="KW-0158">Chromosome</keyword>
<keyword evidence="6" id="KW-0862">Zinc</keyword>
<dbReference type="InterPro" id="IPR001214">
    <property type="entry name" value="SET_dom"/>
</dbReference>
<dbReference type="PANTHER" id="PTHR46450">
    <property type="entry name" value="INACTIVE HISTONE-LYSINE N-METHYLTRANSFERASE SUVR1-RELATED"/>
    <property type="match status" value="1"/>
</dbReference>
<evidence type="ECO:0000256" key="7">
    <source>
        <dbReference type="ARBA" id="ARBA00023242"/>
    </source>
</evidence>
<protein>
    <recommendedName>
        <fullName evidence="8">SET domain-containing protein</fullName>
    </recommendedName>
</protein>
<evidence type="ECO:0000256" key="4">
    <source>
        <dbReference type="ARBA" id="ARBA00022679"/>
    </source>
</evidence>
<dbReference type="EMBL" id="JAAARO010000007">
    <property type="protein sequence ID" value="KAF5745776.1"/>
    <property type="molecule type" value="Genomic_DNA"/>
</dbReference>
<keyword evidence="5" id="KW-0479">Metal-binding</keyword>
<dbReference type="InParanoid" id="A0A7J7DI90"/>
<dbReference type="Pfam" id="PF05033">
    <property type="entry name" value="Pre-SET"/>
    <property type="match status" value="1"/>
</dbReference>
<evidence type="ECO:0000313" key="9">
    <source>
        <dbReference type="EMBL" id="KAF5745776.1"/>
    </source>
</evidence>
<keyword evidence="4" id="KW-0808">Transferase</keyword>
<dbReference type="AlphaFoldDB" id="A0A7J7DI90"/>
<evidence type="ECO:0000256" key="6">
    <source>
        <dbReference type="ARBA" id="ARBA00022833"/>
    </source>
</evidence>
<evidence type="ECO:0000256" key="2">
    <source>
        <dbReference type="ARBA" id="ARBA00004286"/>
    </source>
</evidence>
<proteinExistence type="predicted"/>
<dbReference type="PROSITE" id="PS51580">
    <property type="entry name" value="SAM_MT43_3"/>
    <property type="match status" value="1"/>
</dbReference>
<dbReference type="CDD" id="cd10538">
    <property type="entry name" value="SET_SETDB-like"/>
    <property type="match status" value="1"/>
</dbReference>
<comment type="subcellular location">
    <subcellularLocation>
        <location evidence="2">Chromosome</location>
    </subcellularLocation>
    <subcellularLocation>
        <location evidence="1">Nucleus</location>
    </subcellularLocation>
</comment>
<dbReference type="InterPro" id="IPR007728">
    <property type="entry name" value="Pre-SET_dom"/>
</dbReference>
<evidence type="ECO:0000256" key="3">
    <source>
        <dbReference type="ARBA" id="ARBA00022454"/>
    </source>
</evidence>
<dbReference type="Proteomes" id="UP000593562">
    <property type="component" value="Unassembled WGS sequence"/>
</dbReference>
<dbReference type="GO" id="GO:0005634">
    <property type="term" value="C:nucleus"/>
    <property type="evidence" value="ECO:0007669"/>
    <property type="project" value="UniProtKB-SubCell"/>
</dbReference>
<dbReference type="InterPro" id="IPR025776">
    <property type="entry name" value="SUVR4/1/2"/>
</dbReference>
<dbReference type="SMART" id="SM00468">
    <property type="entry name" value="PreSET"/>
    <property type="match status" value="1"/>
</dbReference>
<keyword evidence="7" id="KW-0539">Nucleus</keyword>
<evidence type="ECO:0000259" key="8">
    <source>
        <dbReference type="PROSITE" id="PS50280"/>
    </source>
</evidence>